<dbReference type="GO" id="GO:0017109">
    <property type="term" value="C:glutamate-cysteine ligase complex"/>
    <property type="evidence" value="ECO:0007669"/>
    <property type="project" value="TreeGrafter"/>
</dbReference>
<reference evidence="10 11" key="1">
    <citation type="submission" date="2013-11" db="EMBL/GenBank/DDBJ databases">
        <title>Genome sequencing of Stegodyphus mimosarum.</title>
        <authorList>
            <person name="Bechsgaard J."/>
        </authorList>
    </citation>
    <scope>NUCLEOTIDE SEQUENCE [LARGE SCALE GENOMIC DNA]</scope>
</reference>
<proteinExistence type="inferred from homology"/>
<dbReference type="Pfam" id="PF00248">
    <property type="entry name" value="Aldo_ket_red"/>
    <property type="match status" value="1"/>
</dbReference>
<dbReference type="EMBL" id="KK122453">
    <property type="protein sequence ID" value="KFM82741.1"/>
    <property type="molecule type" value="Genomic_DNA"/>
</dbReference>
<dbReference type="GO" id="GO:0030234">
    <property type="term" value="F:enzyme regulator activity"/>
    <property type="evidence" value="ECO:0007669"/>
    <property type="project" value="TreeGrafter"/>
</dbReference>
<dbReference type="GO" id="GO:0035226">
    <property type="term" value="F:glutamate-cysteine ligase catalytic subunit binding"/>
    <property type="evidence" value="ECO:0007669"/>
    <property type="project" value="InterPro"/>
</dbReference>
<keyword evidence="10" id="KW-0436">Ligase</keyword>
<evidence type="ECO:0000256" key="2">
    <source>
        <dbReference type="ARBA" id="ARBA00008612"/>
    </source>
</evidence>
<evidence type="ECO:0000256" key="5">
    <source>
        <dbReference type="ARBA" id="ARBA00030406"/>
    </source>
</evidence>
<comment type="similarity">
    <text evidence="2">Belongs to the aldo/keto reductase family. Glutamate--cysteine ligase light chain subfamily.</text>
</comment>
<dbReference type="GO" id="GO:0016874">
    <property type="term" value="F:ligase activity"/>
    <property type="evidence" value="ECO:0007669"/>
    <property type="project" value="UniProtKB-KW"/>
</dbReference>
<evidence type="ECO:0000256" key="6">
    <source>
        <dbReference type="ARBA" id="ARBA00031154"/>
    </source>
</evidence>
<dbReference type="InterPro" id="IPR023210">
    <property type="entry name" value="NADP_OxRdtase_dom"/>
</dbReference>
<feature type="domain" description="NADP-dependent oxidoreductase" evidence="9">
    <location>
        <begin position="73"/>
        <end position="202"/>
    </location>
</feature>
<keyword evidence="11" id="KW-1185">Reference proteome</keyword>
<dbReference type="PANTHER" id="PTHR13295:SF4">
    <property type="entry name" value="GLUTAMATE--CYSTEINE LIGASE REGULATORY SUBUNIT"/>
    <property type="match status" value="1"/>
</dbReference>
<dbReference type="Gene3D" id="3.20.20.100">
    <property type="entry name" value="NADP-dependent oxidoreductase domain"/>
    <property type="match status" value="1"/>
</dbReference>
<evidence type="ECO:0000256" key="8">
    <source>
        <dbReference type="ARBA" id="ARBA00032926"/>
    </source>
</evidence>
<protein>
    <recommendedName>
        <fullName evidence="7">GCS light chain</fullName>
    </recommendedName>
    <alternativeName>
        <fullName evidence="5">Gamma-ECS regulatory subunit</fullName>
    </alternativeName>
    <alternativeName>
        <fullName evidence="8">Gamma-glutamylcysteine synthetase regulatory subunit</fullName>
    </alternativeName>
    <alternativeName>
        <fullName evidence="6">Glutamate--cysteine ligase modifier subunit</fullName>
    </alternativeName>
</protein>
<dbReference type="AlphaFoldDB" id="A0A087UZF2"/>
<dbReference type="Proteomes" id="UP000054359">
    <property type="component" value="Unassembled WGS sequence"/>
</dbReference>
<dbReference type="OrthoDB" id="5596051at2759"/>
<organism evidence="10 11">
    <name type="scientific">Stegodyphus mimosarum</name>
    <name type="common">African social velvet spider</name>
    <dbReference type="NCBI Taxonomy" id="407821"/>
    <lineage>
        <taxon>Eukaryota</taxon>
        <taxon>Metazoa</taxon>
        <taxon>Ecdysozoa</taxon>
        <taxon>Arthropoda</taxon>
        <taxon>Chelicerata</taxon>
        <taxon>Arachnida</taxon>
        <taxon>Araneae</taxon>
        <taxon>Araneomorphae</taxon>
        <taxon>Entelegynae</taxon>
        <taxon>Eresoidea</taxon>
        <taxon>Eresidae</taxon>
        <taxon>Stegodyphus</taxon>
    </lineage>
</organism>
<evidence type="ECO:0000256" key="3">
    <source>
        <dbReference type="ARBA" id="ARBA00011532"/>
    </source>
</evidence>
<dbReference type="STRING" id="407821.A0A087UZF2"/>
<evidence type="ECO:0000259" key="9">
    <source>
        <dbReference type="Pfam" id="PF00248"/>
    </source>
</evidence>
<dbReference type="InterPro" id="IPR032963">
    <property type="entry name" value="Gclm"/>
</dbReference>
<dbReference type="InterPro" id="IPR036812">
    <property type="entry name" value="NAD(P)_OxRdtase_dom_sf"/>
</dbReference>
<dbReference type="GO" id="GO:0006750">
    <property type="term" value="P:glutathione biosynthetic process"/>
    <property type="evidence" value="ECO:0007669"/>
    <property type="project" value="UniProtKB-UniPathway"/>
</dbReference>
<comment type="pathway">
    <text evidence="1">Sulfur metabolism; glutathione biosynthesis; glutathione from L-cysteine and L-glutamate: step 1/2.</text>
</comment>
<accession>A0A087UZF2</accession>
<evidence type="ECO:0000256" key="7">
    <source>
        <dbReference type="ARBA" id="ARBA00031732"/>
    </source>
</evidence>
<evidence type="ECO:0000256" key="4">
    <source>
        <dbReference type="ARBA" id="ARBA00022684"/>
    </source>
</evidence>
<evidence type="ECO:0000313" key="10">
    <source>
        <dbReference type="EMBL" id="KFM82741.1"/>
    </source>
</evidence>
<evidence type="ECO:0000313" key="11">
    <source>
        <dbReference type="Proteomes" id="UP000054359"/>
    </source>
</evidence>
<sequence length="258" mass="29099">MLPNRIKNIIINTGNLINCKEFKKRATQSPTEEVFDSVSCTFKSWLESVEGNSVANFSHIFCVNKDHAITVEKEDRINLKISVKVFLANYSTEDLEASVSQVMKDLDVSVIDSLILSLPPPPNAETLTLAHMKPLWKVLEQLVHDGKVVTIGISDLDTHQLAELYDWTEVKPSVNQVNLESCCVMPPEMTAFARANDIQLLTHNDPKDLLPKTLQPKILESGIANPDEWKVNWIVRYSVIVKCRGIIQNKGYVLQFVK</sequence>
<keyword evidence="4" id="KW-0317">Glutathione biosynthesis</keyword>
<dbReference type="PANTHER" id="PTHR13295">
    <property type="entry name" value="GLUTAMATE CYSTEINE LIGASE REGULATORY SUBUNIT"/>
    <property type="match status" value="1"/>
</dbReference>
<feature type="non-terminal residue" evidence="10">
    <location>
        <position position="258"/>
    </location>
</feature>
<gene>
    <name evidence="10" type="ORF">X975_22204</name>
</gene>
<dbReference type="OMA" id="AHEWIPL"/>
<dbReference type="UniPathway" id="UPA00142">
    <property type="reaction ID" value="UER00209"/>
</dbReference>
<evidence type="ECO:0000256" key="1">
    <source>
        <dbReference type="ARBA" id="ARBA00005006"/>
    </source>
</evidence>
<dbReference type="SUPFAM" id="SSF51430">
    <property type="entry name" value="NAD(P)-linked oxidoreductase"/>
    <property type="match status" value="1"/>
</dbReference>
<comment type="subunit">
    <text evidence="3">Heterodimer of a catalytic heavy chain and a regulatory light chain.</text>
</comment>
<name>A0A087UZF2_STEMI</name>